<evidence type="ECO:0000313" key="4">
    <source>
        <dbReference type="Proteomes" id="UP000706333"/>
    </source>
</evidence>
<keyword evidence="4" id="KW-1185">Reference proteome</keyword>
<reference evidence="3" key="2">
    <citation type="journal article" date="2020" name="Microorganisms">
        <title>Osmotic Adaptation and Compatible Solute Biosynthesis of Phototrophic Bacteria as Revealed from Genome Analyses.</title>
        <authorList>
            <person name="Imhoff J.F."/>
            <person name="Rahn T."/>
            <person name="Kunzel S."/>
            <person name="Keller A."/>
            <person name="Neulinger S.C."/>
        </authorList>
    </citation>
    <scope>NUCLEOTIDE SEQUENCE</scope>
    <source>
        <strain evidence="3">LMG 28126</strain>
    </source>
</reference>
<accession>A0A934TJZ2</accession>
<sequence>MAESPRDGQPPLAGFSAPPGLVAHGPDRARPVRPERAHIPSAPSAGPGCGGPGRMGSPPVASGASATLAEMRRALSGRPAAEGVALRDLVSAMEGETFPVLILLFALLLVSPLSAVPGATSLFGLTIAAIMTQWLLGRDRVWLPGVLLDRRLSVGRAGAALHRLHGPVTWVERRLRQRQRWVFATPFAEAPMLLVLMAALCAPLMEVIPASGTSVGAAMVLFSAGLLARDGVVVLAGAGLAGVLPVSLWLVLT</sequence>
<evidence type="ECO:0008006" key="5">
    <source>
        <dbReference type="Google" id="ProtNLM"/>
    </source>
</evidence>
<feature type="transmembrane region" description="Helical" evidence="2">
    <location>
        <begin position="181"/>
        <end position="201"/>
    </location>
</feature>
<dbReference type="Pfam" id="PF06055">
    <property type="entry name" value="ExoD"/>
    <property type="match status" value="1"/>
</dbReference>
<keyword evidence="2" id="KW-0472">Membrane</keyword>
<keyword evidence="2" id="KW-1133">Transmembrane helix</keyword>
<evidence type="ECO:0000313" key="3">
    <source>
        <dbReference type="EMBL" id="MBK5926607.1"/>
    </source>
</evidence>
<dbReference type="Proteomes" id="UP000706333">
    <property type="component" value="Unassembled WGS sequence"/>
</dbReference>
<comment type="caution">
    <text evidence="3">The sequence shown here is derived from an EMBL/GenBank/DDBJ whole genome shotgun (WGS) entry which is preliminary data.</text>
</comment>
<feature type="region of interest" description="Disordered" evidence="1">
    <location>
        <begin position="1"/>
        <end position="63"/>
    </location>
</feature>
<dbReference type="PANTHER" id="PTHR41795">
    <property type="entry name" value="EXOPOLYSACCHARIDE SYNTHESIS PROTEIN"/>
    <property type="match status" value="1"/>
</dbReference>
<feature type="transmembrane region" description="Helical" evidence="2">
    <location>
        <begin position="232"/>
        <end position="252"/>
    </location>
</feature>
<evidence type="ECO:0000256" key="1">
    <source>
        <dbReference type="SAM" id="MobiDB-lite"/>
    </source>
</evidence>
<dbReference type="AlphaFoldDB" id="A0A934TJZ2"/>
<feature type="compositionally biased region" description="Basic and acidic residues" evidence="1">
    <location>
        <begin position="25"/>
        <end position="38"/>
    </location>
</feature>
<feature type="transmembrane region" description="Helical" evidence="2">
    <location>
        <begin position="207"/>
        <end position="227"/>
    </location>
</feature>
<protein>
    <recommendedName>
        <fullName evidence="5">Exopolysaccharide synthesis, ExoD</fullName>
    </recommendedName>
</protein>
<dbReference type="PANTHER" id="PTHR41795:SF1">
    <property type="entry name" value="EXOPOLYSACCHARIDE SYNTHESIS PROTEIN"/>
    <property type="match status" value="1"/>
</dbReference>
<reference evidence="3" key="1">
    <citation type="submission" date="2017-05" db="EMBL/GenBank/DDBJ databases">
        <authorList>
            <person name="Imhoff J.F."/>
            <person name="Rahn T."/>
            <person name="Kuenzel S."/>
            <person name="Neulinger S.C."/>
        </authorList>
    </citation>
    <scope>NUCLEOTIDE SEQUENCE</scope>
    <source>
        <strain evidence="3">LMG 28126</strain>
    </source>
</reference>
<name>A0A934TJZ2_9RHOB</name>
<proteinExistence type="predicted"/>
<dbReference type="EMBL" id="NHSD01000141">
    <property type="protein sequence ID" value="MBK5926607.1"/>
    <property type="molecule type" value="Genomic_DNA"/>
</dbReference>
<gene>
    <name evidence="3" type="ORF">CCR87_04440</name>
</gene>
<evidence type="ECO:0000256" key="2">
    <source>
        <dbReference type="SAM" id="Phobius"/>
    </source>
</evidence>
<feature type="transmembrane region" description="Helical" evidence="2">
    <location>
        <begin position="100"/>
        <end position="130"/>
    </location>
</feature>
<keyword evidence="2" id="KW-0812">Transmembrane</keyword>
<organism evidence="3 4">
    <name type="scientific">Rhodobaculum claviforme</name>
    <dbReference type="NCBI Taxonomy" id="1549854"/>
    <lineage>
        <taxon>Bacteria</taxon>
        <taxon>Pseudomonadati</taxon>
        <taxon>Pseudomonadota</taxon>
        <taxon>Alphaproteobacteria</taxon>
        <taxon>Rhodobacterales</taxon>
        <taxon>Paracoccaceae</taxon>
        <taxon>Rhodobaculum</taxon>
    </lineage>
</organism>
<dbReference type="InterPro" id="IPR010331">
    <property type="entry name" value="ExoD"/>
</dbReference>